<feature type="non-terminal residue" evidence="2">
    <location>
        <position position="74"/>
    </location>
</feature>
<organism evidence="2 3">
    <name type="scientific">Trifolium pratense</name>
    <name type="common">Red clover</name>
    <dbReference type="NCBI Taxonomy" id="57577"/>
    <lineage>
        <taxon>Eukaryota</taxon>
        <taxon>Viridiplantae</taxon>
        <taxon>Streptophyta</taxon>
        <taxon>Embryophyta</taxon>
        <taxon>Tracheophyta</taxon>
        <taxon>Spermatophyta</taxon>
        <taxon>Magnoliopsida</taxon>
        <taxon>eudicotyledons</taxon>
        <taxon>Gunneridae</taxon>
        <taxon>Pentapetalae</taxon>
        <taxon>rosids</taxon>
        <taxon>fabids</taxon>
        <taxon>Fabales</taxon>
        <taxon>Fabaceae</taxon>
        <taxon>Papilionoideae</taxon>
        <taxon>50 kb inversion clade</taxon>
        <taxon>NPAAA clade</taxon>
        <taxon>Hologalegina</taxon>
        <taxon>IRL clade</taxon>
        <taxon>Trifolieae</taxon>
        <taxon>Trifolium</taxon>
    </lineage>
</organism>
<accession>A0A2K3JTL9</accession>
<proteinExistence type="predicted"/>
<dbReference type="AlphaFoldDB" id="A0A2K3JTL9"/>
<sequence length="74" mass="8306">MQQQSKVMTELSKQLGKRSTASLMSESEGSFANDQGESQDDLSWIKLKKALIARYGGRRLENPFEELSALKQTV</sequence>
<dbReference type="EMBL" id="ASHM01123162">
    <property type="protein sequence ID" value="PNX57338.1"/>
    <property type="molecule type" value="Genomic_DNA"/>
</dbReference>
<gene>
    <name evidence="2" type="ORF">L195_g058645</name>
</gene>
<protein>
    <submittedName>
        <fullName evidence="2">Pentatricopeptide repeat-containing protein</fullName>
    </submittedName>
</protein>
<evidence type="ECO:0000313" key="3">
    <source>
        <dbReference type="Proteomes" id="UP000236291"/>
    </source>
</evidence>
<dbReference type="Proteomes" id="UP000236291">
    <property type="component" value="Unassembled WGS sequence"/>
</dbReference>
<reference evidence="2 3" key="2">
    <citation type="journal article" date="2017" name="Front. Plant Sci.">
        <title>Gene Classification and Mining of Molecular Markers Useful in Red Clover (Trifolium pratense) Breeding.</title>
        <authorList>
            <person name="Istvanek J."/>
            <person name="Dluhosova J."/>
            <person name="Dluhos P."/>
            <person name="Patkova L."/>
            <person name="Nedelnik J."/>
            <person name="Repkova J."/>
        </authorList>
    </citation>
    <scope>NUCLEOTIDE SEQUENCE [LARGE SCALE GENOMIC DNA]</scope>
    <source>
        <strain evidence="3">cv. Tatra</strain>
        <tissue evidence="2">Young leaves</tissue>
    </source>
</reference>
<evidence type="ECO:0000256" key="1">
    <source>
        <dbReference type="SAM" id="MobiDB-lite"/>
    </source>
</evidence>
<name>A0A2K3JTL9_TRIPR</name>
<evidence type="ECO:0000313" key="2">
    <source>
        <dbReference type="EMBL" id="PNX57338.1"/>
    </source>
</evidence>
<comment type="caution">
    <text evidence="2">The sequence shown here is derived from an EMBL/GenBank/DDBJ whole genome shotgun (WGS) entry which is preliminary data.</text>
</comment>
<feature type="compositionally biased region" description="Polar residues" evidence="1">
    <location>
        <begin position="17"/>
        <end position="36"/>
    </location>
</feature>
<feature type="region of interest" description="Disordered" evidence="1">
    <location>
        <begin position="1"/>
        <end position="38"/>
    </location>
</feature>
<reference evidence="2 3" key="1">
    <citation type="journal article" date="2014" name="Am. J. Bot.">
        <title>Genome assembly and annotation for red clover (Trifolium pratense; Fabaceae).</title>
        <authorList>
            <person name="Istvanek J."/>
            <person name="Jaros M."/>
            <person name="Krenek A."/>
            <person name="Repkova J."/>
        </authorList>
    </citation>
    <scope>NUCLEOTIDE SEQUENCE [LARGE SCALE GENOMIC DNA]</scope>
    <source>
        <strain evidence="3">cv. Tatra</strain>
        <tissue evidence="2">Young leaves</tissue>
    </source>
</reference>